<dbReference type="PANTHER" id="PTHR10662">
    <property type="entry name" value="NUCLEAR RNA EXPORT FACTOR"/>
    <property type="match status" value="1"/>
</dbReference>
<keyword evidence="5" id="KW-0433">Leucine-rich repeat</keyword>
<reference evidence="14" key="2">
    <citation type="submission" date="2025-08" db="UniProtKB">
        <authorList>
            <consortium name="Ensembl"/>
        </authorList>
    </citation>
    <scope>IDENTIFICATION</scope>
</reference>
<evidence type="ECO:0000256" key="7">
    <source>
        <dbReference type="ARBA" id="ARBA00022816"/>
    </source>
</evidence>
<dbReference type="InterPro" id="IPR005637">
    <property type="entry name" value="TAP_C_dom"/>
</dbReference>
<reference evidence="14" key="3">
    <citation type="submission" date="2025-09" db="UniProtKB">
        <authorList>
            <consortium name="Ensembl"/>
        </authorList>
    </citation>
    <scope>IDENTIFICATION</scope>
</reference>
<keyword evidence="7" id="KW-0509">mRNA transport</keyword>
<dbReference type="Proteomes" id="UP000007648">
    <property type="component" value="Unassembled WGS sequence"/>
</dbReference>
<dbReference type="PROSITE" id="PS51281">
    <property type="entry name" value="TAP_C"/>
    <property type="match status" value="1"/>
</dbReference>
<dbReference type="GO" id="GO:0005737">
    <property type="term" value="C:cytoplasm"/>
    <property type="evidence" value="ECO:0007669"/>
    <property type="project" value="InterPro"/>
</dbReference>
<dbReference type="InterPro" id="IPR009060">
    <property type="entry name" value="UBA-like_sf"/>
</dbReference>
<dbReference type="GeneTree" id="ENSGT00390000007539"/>
<dbReference type="SUPFAM" id="SSF46934">
    <property type="entry name" value="UBA-like"/>
    <property type="match status" value="1"/>
</dbReference>
<dbReference type="InterPro" id="IPR002075">
    <property type="entry name" value="NTF2_dom"/>
</dbReference>
<dbReference type="STRING" id="9305.ENSSHAP00000001998"/>
<evidence type="ECO:0000313" key="14">
    <source>
        <dbReference type="Ensembl" id="ENSSHAP00000001998.1"/>
    </source>
</evidence>
<dbReference type="GO" id="GO:0016973">
    <property type="term" value="P:poly(A)+ mRNA export from nucleus"/>
    <property type="evidence" value="ECO:0007669"/>
    <property type="project" value="TreeGrafter"/>
</dbReference>
<organism evidence="14 15">
    <name type="scientific">Sarcophilus harrisii</name>
    <name type="common">Tasmanian devil</name>
    <name type="synonym">Sarcophilus laniarius</name>
    <dbReference type="NCBI Taxonomy" id="9305"/>
    <lineage>
        <taxon>Eukaryota</taxon>
        <taxon>Metazoa</taxon>
        <taxon>Chordata</taxon>
        <taxon>Craniata</taxon>
        <taxon>Vertebrata</taxon>
        <taxon>Euteleostomi</taxon>
        <taxon>Mammalia</taxon>
        <taxon>Metatheria</taxon>
        <taxon>Dasyuromorphia</taxon>
        <taxon>Dasyuridae</taxon>
        <taxon>Sarcophilus</taxon>
    </lineage>
</organism>
<comment type="similarity">
    <text evidence="3">Belongs to the NXF family.</text>
</comment>
<dbReference type="InParanoid" id="G3VFP4"/>
<keyword evidence="6" id="KW-0677">Repeat</keyword>
<evidence type="ECO:0000256" key="2">
    <source>
        <dbReference type="ARBA" id="ARBA00004642"/>
    </source>
</evidence>
<feature type="domain" description="NTF2" evidence="12">
    <location>
        <begin position="419"/>
        <end position="570"/>
    </location>
</feature>
<dbReference type="Gene3D" id="3.30.70.330">
    <property type="match status" value="1"/>
</dbReference>
<keyword evidence="15" id="KW-1185">Reference proteome</keyword>
<dbReference type="SMART" id="SM00804">
    <property type="entry name" value="TAP_C"/>
    <property type="match status" value="1"/>
</dbReference>
<evidence type="ECO:0000256" key="10">
    <source>
        <dbReference type="ARBA" id="ARBA00045935"/>
    </source>
</evidence>
<name>G3VFP4_SARHA</name>
<dbReference type="PROSITE" id="PS51450">
    <property type="entry name" value="LRR"/>
    <property type="match status" value="2"/>
</dbReference>
<dbReference type="SUPFAM" id="SSF54427">
    <property type="entry name" value="NTF2-like"/>
    <property type="match status" value="1"/>
</dbReference>
<dbReference type="FunFam" id="3.80.10.10:FF:000066">
    <property type="entry name" value="Nuclear RNA export factor 1"/>
    <property type="match status" value="1"/>
</dbReference>
<comment type="subcellular location">
    <subcellularLocation>
        <location evidence="1">Nucleus speckle</location>
    </subcellularLocation>
    <subcellularLocation>
        <location evidence="2">Nucleus</location>
        <location evidence="2">Nucleoplasm</location>
    </subcellularLocation>
</comment>
<dbReference type="Pfam" id="PF24048">
    <property type="entry name" value="LRR_NXF1-5"/>
    <property type="match status" value="1"/>
</dbReference>
<feature type="compositionally biased region" description="Basic and acidic residues" evidence="11">
    <location>
        <begin position="1"/>
        <end position="21"/>
    </location>
</feature>
<dbReference type="SUPFAM" id="SSF52058">
    <property type="entry name" value="L domain-like"/>
    <property type="match status" value="1"/>
</dbReference>
<dbReference type="Gene3D" id="3.10.450.50">
    <property type="match status" value="1"/>
</dbReference>
<evidence type="ECO:0000256" key="5">
    <source>
        <dbReference type="ARBA" id="ARBA00022614"/>
    </source>
</evidence>
<proteinExistence type="inferred from homology"/>
<accession>G3VFP4</accession>
<dbReference type="AlphaFoldDB" id="G3VFP4"/>
<dbReference type="HOGENOM" id="CLU_011280_2_0_1"/>
<keyword evidence="4" id="KW-0813">Transport</keyword>
<dbReference type="InterPro" id="IPR032675">
    <property type="entry name" value="LRR_dom_sf"/>
</dbReference>
<evidence type="ECO:0000256" key="1">
    <source>
        <dbReference type="ARBA" id="ARBA00004324"/>
    </source>
</evidence>
<dbReference type="Pfam" id="PF09162">
    <property type="entry name" value="Tap-RNA_bind"/>
    <property type="match status" value="1"/>
</dbReference>
<evidence type="ECO:0000259" key="12">
    <source>
        <dbReference type="PROSITE" id="PS50177"/>
    </source>
</evidence>
<dbReference type="InterPro" id="IPR030217">
    <property type="entry name" value="NXF_fam"/>
</dbReference>
<feature type="region of interest" description="Disordered" evidence="11">
    <location>
        <begin position="1"/>
        <end position="57"/>
    </location>
</feature>
<evidence type="ECO:0000256" key="4">
    <source>
        <dbReference type="ARBA" id="ARBA00022448"/>
    </source>
</evidence>
<dbReference type="OMA" id="KLEWAPW"/>
<keyword evidence="8" id="KW-0539">Nucleus</keyword>
<dbReference type="InterPro" id="IPR015245">
    <property type="entry name" value="Tap_RNA-bd"/>
</dbReference>
<dbReference type="InterPro" id="IPR032710">
    <property type="entry name" value="NTF2-like_dom_sf"/>
</dbReference>
<evidence type="ECO:0000256" key="3">
    <source>
        <dbReference type="ARBA" id="ARBA00009285"/>
    </source>
</evidence>
<dbReference type="Pfam" id="PF22602">
    <property type="entry name" value="NXF_NTF2"/>
    <property type="match status" value="1"/>
</dbReference>
<dbReference type="Pfam" id="PF03943">
    <property type="entry name" value="TAP_C"/>
    <property type="match status" value="1"/>
</dbReference>
<dbReference type="FunFam" id="3.10.450.50:FF:000004">
    <property type="entry name" value="Nuclear RNA export factor 1"/>
    <property type="match status" value="1"/>
</dbReference>
<dbReference type="Gene3D" id="1.10.8.10">
    <property type="entry name" value="DNA helicase RuvA subunit, C-terminal domain"/>
    <property type="match status" value="1"/>
</dbReference>
<dbReference type="eggNOG" id="KOG3763">
    <property type="taxonomic scope" value="Eukaryota"/>
</dbReference>
<dbReference type="PROSITE" id="PS50177">
    <property type="entry name" value="NTF2_DOMAIN"/>
    <property type="match status" value="1"/>
</dbReference>
<evidence type="ECO:0000256" key="11">
    <source>
        <dbReference type="SAM" id="MobiDB-lite"/>
    </source>
</evidence>
<dbReference type="GO" id="GO:0003723">
    <property type="term" value="F:RNA binding"/>
    <property type="evidence" value="ECO:0007669"/>
    <property type="project" value="InterPro"/>
</dbReference>
<dbReference type="FunFam" id="1.10.8.10:FF:000018">
    <property type="entry name" value="Nuclear RNA export factor 1"/>
    <property type="match status" value="1"/>
</dbReference>
<dbReference type="GO" id="GO:0016607">
    <property type="term" value="C:nuclear speck"/>
    <property type="evidence" value="ECO:0007669"/>
    <property type="project" value="UniProtKB-SubCell"/>
</dbReference>
<dbReference type="PANTHER" id="PTHR10662:SF22">
    <property type="entry name" value="NUCLEAR RNA EXPORT FACTOR 1"/>
    <property type="match status" value="1"/>
</dbReference>
<feature type="region of interest" description="Disordered" evidence="11">
    <location>
        <begin position="85"/>
        <end position="109"/>
    </location>
</feature>
<dbReference type="InterPro" id="IPR001611">
    <property type="entry name" value="Leu-rich_rpt"/>
</dbReference>
<dbReference type="InterPro" id="IPR035979">
    <property type="entry name" value="RBD_domain_sf"/>
</dbReference>
<evidence type="ECO:0000256" key="9">
    <source>
        <dbReference type="ARBA" id="ARBA00040973"/>
    </source>
</evidence>
<dbReference type="SUPFAM" id="SSF54928">
    <property type="entry name" value="RNA-binding domain, RBD"/>
    <property type="match status" value="1"/>
</dbReference>
<evidence type="ECO:0000256" key="8">
    <source>
        <dbReference type="ARBA" id="ARBA00023242"/>
    </source>
</evidence>
<evidence type="ECO:0000313" key="15">
    <source>
        <dbReference type="Proteomes" id="UP000007648"/>
    </source>
</evidence>
<comment type="function">
    <text evidence="10">Involved in the nuclear export of mRNA species bearing retroviral constitutive transport elements (CTE) and in the export of mRNA from the nucleus to the cytoplasm (TAP/NFX1 pathway). The NXF1-NXT1 heterodimer is involved in the export of HSP70 mRNA in conjunction with ALYREF/THOC4 and THOC5 components of the TREX complex. ALYREF/THOC4-bound mRNA is thought to be transferred to the NXF1-NXT1 heterodimer for export. Also involved in nuclear export of m6A-containing mRNAs: interaction between SRSF3 and YTHDC1 facilitates m6A-containing mRNA-binding to both SRSF3 and NXF1, promoting mRNA nuclear export.</text>
</comment>
<sequence>MTEQSKPEGKFKAKSEYKSYGEHASSSGGPGGGGGGGPAGGGGGSGESSGGPLRQRGRGAFRWKKYPEGKCGLVSQGFSRAASLDLQGKEETSEGQEVSRSRYSPNTSRFGRDRWWERGGDRIRVTVRRQDRDRPILDRGVIVSSLSPPSKQWFKVTIPNGKKYDKTWLLNTIQSKCSVPFDAIEFHYENNRANFFVEDAKTAAALKAANHITDDTNRRISIIISSSSPPYSVQNELKPEQVEQLKNIMSKKYDSFQKSLDLKGLRSDPDLMAQNIDIVLNRKNYMSASIRIIGENIPDLLSLNLSKNRLYKLDDLSEIMPKAPNLKILDLSDNELKSERELDKLKGFKLDELWLQGNPLCEAFQDRSSYLSAIRERFPKLLRLDGHELPPPIAFDVERSLTLPICKGSYFGSETMKNMVMYFLQQYFNVYDTGNRQGLLDAYHEDACCSLSLPVSLQNLSRYNLSEYVNENRNMKKVKDPNLRYRLLKHSRLTVVAFLNGLPKTQHDINSFVVDVTAQTETLLCFSVNGVFKELDEKAHDTIRAFTRVFIAVPSNNATRMCMVNDELFVRNANSEEIRHAFAQPAPLTLSPSWMTTVSQQQRDMLQSFSTQSGMNLEWSQKCLQDNNWDFIQAAQIFTQLKEQGKIPAIAFQK</sequence>
<dbReference type="InterPro" id="IPR057125">
    <property type="entry name" value="NXF1/2/3/5-like_LRR"/>
</dbReference>
<feature type="domain" description="TAP-C" evidence="13">
    <location>
        <begin position="600"/>
        <end position="654"/>
    </location>
</feature>
<dbReference type="CDD" id="cd14342">
    <property type="entry name" value="UBA_TAP-C"/>
    <property type="match status" value="1"/>
</dbReference>
<dbReference type="Ensembl" id="ENSSHAT00000002020.2">
    <property type="protein sequence ID" value="ENSSHAP00000001998.1"/>
    <property type="gene ID" value="ENSSHAG00000001778.2"/>
</dbReference>
<feature type="compositionally biased region" description="Gly residues" evidence="11">
    <location>
        <begin position="28"/>
        <end position="49"/>
    </location>
</feature>
<dbReference type="InterPro" id="IPR018222">
    <property type="entry name" value="Nuclear_transport_factor_2_euk"/>
</dbReference>
<dbReference type="Gene3D" id="3.80.10.10">
    <property type="entry name" value="Ribonuclease Inhibitor"/>
    <property type="match status" value="1"/>
</dbReference>
<reference evidence="14 15" key="1">
    <citation type="journal article" date="2011" name="Proc. Natl. Acad. Sci. U.S.A.">
        <title>Genetic diversity and population structure of the endangered marsupial Sarcophilus harrisii (Tasmanian devil).</title>
        <authorList>
            <person name="Miller W."/>
            <person name="Hayes V.M."/>
            <person name="Ratan A."/>
            <person name="Petersen D.C."/>
            <person name="Wittekindt N.E."/>
            <person name="Miller J."/>
            <person name="Walenz B."/>
            <person name="Knight J."/>
            <person name="Qi J."/>
            <person name="Zhao F."/>
            <person name="Wang Q."/>
            <person name="Bedoya-Reina O.C."/>
            <person name="Katiyar N."/>
            <person name="Tomsho L.P."/>
            <person name="Kasson L.M."/>
            <person name="Hardie R.A."/>
            <person name="Woodbridge P."/>
            <person name="Tindall E.A."/>
            <person name="Bertelsen M.F."/>
            <person name="Dixon D."/>
            <person name="Pyecroft S."/>
            <person name="Helgen K.M."/>
            <person name="Lesk A.M."/>
            <person name="Pringle T.H."/>
            <person name="Patterson N."/>
            <person name="Zhang Y."/>
            <person name="Kreiss A."/>
            <person name="Woods G.M."/>
            <person name="Jones M.E."/>
            <person name="Schuster S.C."/>
        </authorList>
    </citation>
    <scope>NUCLEOTIDE SEQUENCE [LARGE SCALE GENOMIC DNA]</scope>
</reference>
<evidence type="ECO:0000256" key="6">
    <source>
        <dbReference type="ARBA" id="ARBA00022737"/>
    </source>
</evidence>
<protein>
    <recommendedName>
        <fullName evidence="9">Nuclear RNA export factor 1</fullName>
    </recommendedName>
</protein>
<feature type="compositionally biased region" description="Basic and acidic residues" evidence="11">
    <location>
        <begin position="87"/>
        <end position="100"/>
    </location>
</feature>
<evidence type="ECO:0000259" key="13">
    <source>
        <dbReference type="PROSITE" id="PS51281"/>
    </source>
</evidence>
<dbReference type="InterPro" id="IPR012677">
    <property type="entry name" value="Nucleotide-bd_a/b_plait_sf"/>
</dbReference>